<accession>W2SDG9</accession>
<dbReference type="PROSITE" id="PS51273">
    <property type="entry name" value="GATASE_TYPE_1"/>
    <property type="match status" value="1"/>
</dbReference>
<dbReference type="EMBL" id="KB822711">
    <property type="protein sequence ID" value="ETN45929.1"/>
    <property type="molecule type" value="Genomic_DNA"/>
</dbReference>
<dbReference type="GeneID" id="19967450"/>
<dbReference type="PANTHER" id="PTHR42695">
    <property type="entry name" value="GLUTAMINE AMIDOTRANSFERASE YLR126C-RELATED"/>
    <property type="match status" value="1"/>
</dbReference>
<protein>
    <recommendedName>
        <fullName evidence="1">Glutamine amidotransferase domain-containing protein</fullName>
    </recommendedName>
</protein>
<dbReference type="eggNOG" id="KOG3179">
    <property type="taxonomic scope" value="Eukaryota"/>
</dbReference>
<dbReference type="Gene3D" id="3.40.50.880">
    <property type="match status" value="1"/>
</dbReference>
<name>W2SDG9_CYPE1</name>
<dbReference type="InParanoid" id="W2SDG9"/>
<sequence length="250" mass="27726">MIACTTPFPRVAILRNYPLDVETEWGQQMLDSIAGLVRQSQPEAAIEYYAPIDGGDTPDAASFNLVILTGGTWDITLPEEQFDPWVARTVNWIRQTVRESPSTKLVGICWGHQVIARALGGTVVYGKAGTLIGVREIQLNHTGSKVFKGFNFLRLHKFHKRVVERAPPGFTDLANDHEIMRSDSDRILTFQGHPEMTAKIGRGIVGHGDPSYLPDPSPAGIEKLHRDLEKAEDGKQVWPVVMSWAFPATT</sequence>
<dbReference type="OrthoDB" id="92161at2759"/>
<dbReference type="Pfam" id="PF00117">
    <property type="entry name" value="GATase"/>
    <property type="match status" value="1"/>
</dbReference>
<dbReference type="Proteomes" id="UP000030752">
    <property type="component" value="Unassembled WGS sequence"/>
</dbReference>
<gene>
    <name evidence="2" type="ORF">HMPREF1541_00111</name>
</gene>
<keyword evidence="3" id="KW-1185">Reference proteome</keyword>
<evidence type="ECO:0000313" key="2">
    <source>
        <dbReference type="EMBL" id="ETN45929.1"/>
    </source>
</evidence>
<dbReference type="HOGENOM" id="CLU_054974_0_0_1"/>
<proteinExistence type="predicted"/>
<dbReference type="InterPro" id="IPR029062">
    <property type="entry name" value="Class_I_gatase-like"/>
</dbReference>
<dbReference type="AlphaFoldDB" id="W2SDG9"/>
<organism evidence="2 3">
    <name type="scientific">Cyphellophora europaea (strain CBS 101466)</name>
    <name type="common">Phialophora europaea</name>
    <dbReference type="NCBI Taxonomy" id="1220924"/>
    <lineage>
        <taxon>Eukaryota</taxon>
        <taxon>Fungi</taxon>
        <taxon>Dikarya</taxon>
        <taxon>Ascomycota</taxon>
        <taxon>Pezizomycotina</taxon>
        <taxon>Eurotiomycetes</taxon>
        <taxon>Chaetothyriomycetidae</taxon>
        <taxon>Chaetothyriales</taxon>
        <taxon>Cyphellophoraceae</taxon>
        <taxon>Cyphellophora</taxon>
    </lineage>
</organism>
<dbReference type="GO" id="GO:0005634">
    <property type="term" value="C:nucleus"/>
    <property type="evidence" value="ECO:0007669"/>
    <property type="project" value="TreeGrafter"/>
</dbReference>
<dbReference type="VEuPathDB" id="FungiDB:HMPREF1541_00111"/>
<reference evidence="2 3" key="1">
    <citation type="submission" date="2013-03" db="EMBL/GenBank/DDBJ databases">
        <title>The Genome Sequence of Phialophora europaea CBS 101466.</title>
        <authorList>
            <consortium name="The Broad Institute Genomics Platform"/>
            <person name="Cuomo C."/>
            <person name="de Hoog S."/>
            <person name="Gorbushina A."/>
            <person name="Walker B."/>
            <person name="Young S.K."/>
            <person name="Zeng Q."/>
            <person name="Gargeya S."/>
            <person name="Fitzgerald M."/>
            <person name="Haas B."/>
            <person name="Abouelleil A."/>
            <person name="Allen A.W."/>
            <person name="Alvarado L."/>
            <person name="Arachchi H.M."/>
            <person name="Berlin A.M."/>
            <person name="Chapman S.B."/>
            <person name="Gainer-Dewar J."/>
            <person name="Goldberg J."/>
            <person name="Griggs A."/>
            <person name="Gujja S."/>
            <person name="Hansen M."/>
            <person name="Howarth C."/>
            <person name="Imamovic A."/>
            <person name="Ireland A."/>
            <person name="Larimer J."/>
            <person name="McCowan C."/>
            <person name="Murphy C."/>
            <person name="Pearson M."/>
            <person name="Poon T.W."/>
            <person name="Priest M."/>
            <person name="Roberts A."/>
            <person name="Saif S."/>
            <person name="Shea T."/>
            <person name="Sisk P."/>
            <person name="Sykes S."/>
            <person name="Wortman J."/>
            <person name="Nusbaum C."/>
            <person name="Birren B."/>
        </authorList>
    </citation>
    <scope>NUCLEOTIDE SEQUENCE [LARGE SCALE GENOMIC DNA]</scope>
    <source>
        <strain evidence="2 3">CBS 101466</strain>
    </source>
</reference>
<dbReference type="CDD" id="cd01741">
    <property type="entry name" value="GATase1_1"/>
    <property type="match status" value="1"/>
</dbReference>
<dbReference type="SUPFAM" id="SSF52317">
    <property type="entry name" value="Class I glutamine amidotransferase-like"/>
    <property type="match status" value="1"/>
</dbReference>
<dbReference type="InterPro" id="IPR044992">
    <property type="entry name" value="ChyE-like"/>
</dbReference>
<dbReference type="InterPro" id="IPR017926">
    <property type="entry name" value="GATASE"/>
</dbReference>
<evidence type="ECO:0000313" key="3">
    <source>
        <dbReference type="Proteomes" id="UP000030752"/>
    </source>
</evidence>
<dbReference type="STRING" id="1220924.W2SDG9"/>
<evidence type="ECO:0000259" key="1">
    <source>
        <dbReference type="Pfam" id="PF00117"/>
    </source>
</evidence>
<feature type="domain" description="Glutamine amidotransferase" evidence="1">
    <location>
        <begin position="97"/>
        <end position="199"/>
    </location>
</feature>
<dbReference type="PANTHER" id="PTHR42695:SF5">
    <property type="entry name" value="GLUTAMINE AMIDOTRANSFERASE YLR126C-RELATED"/>
    <property type="match status" value="1"/>
</dbReference>
<dbReference type="GO" id="GO:0005829">
    <property type="term" value="C:cytosol"/>
    <property type="evidence" value="ECO:0007669"/>
    <property type="project" value="TreeGrafter"/>
</dbReference>
<dbReference type="RefSeq" id="XP_008710641.1">
    <property type="nucleotide sequence ID" value="XM_008712419.1"/>
</dbReference>